<feature type="region of interest" description="Disordered" evidence="1">
    <location>
        <begin position="1"/>
        <end position="24"/>
    </location>
</feature>
<evidence type="ECO:0000313" key="3">
    <source>
        <dbReference type="Proteomes" id="UP000775213"/>
    </source>
</evidence>
<organism evidence="2 3">
    <name type="scientific">Dendrobium chrysotoxum</name>
    <name type="common">Orchid</name>
    <dbReference type="NCBI Taxonomy" id="161865"/>
    <lineage>
        <taxon>Eukaryota</taxon>
        <taxon>Viridiplantae</taxon>
        <taxon>Streptophyta</taxon>
        <taxon>Embryophyta</taxon>
        <taxon>Tracheophyta</taxon>
        <taxon>Spermatophyta</taxon>
        <taxon>Magnoliopsida</taxon>
        <taxon>Liliopsida</taxon>
        <taxon>Asparagales</taxon>
        <taxon>Orchidaceae</taxon>
        <taxon>Epidendroideae</taxon>
        <taxon>Malaxideae</taxon>
        <taxon>Dendrobiinae</taxon>
        <taxon>Dendrobium</taxon>
    </lineage>
</organism>
<feature type="compositionally biased region" description="Polar residues" evidence="1">
    <location>
        <begin position="1"/>
        <end position="11"/>
    </location>
</feature>
<feature type="compositionally biased region" description="Basic and acidic residues" evidence="1">
    <location>
        <begin position="14"/>
        <end position="24"/>
    </location>
</feature>
<reference evidence="2 3" key="1">
    <citation type="journal article" date="2021" name="Hortic Res">
        <title>Chromosome-scale assembly of the Dendrobium chrysotoxum genome enhances the understanding of orchid evolution.</title>
        <authorList>
            <person name="Zhang Y."/>
            <person name="Zhang G.Q."/>
            <person name="Zhang D."/>
            <person name="Liu X.D."/>
            <person name="Xu X.Y."/>
            <person name="Sun W.H."/>
            <person name="Yu X."/>
            <person name="Zhu X."/>
            <person name="Wang Z.W."/>
            <person name="Zhao X."/>
            <person name="Zhong W.Y."/>
            <person name="Chen H."/>
            <person name="Yin W.L."/>
            <person name="Huang T."/>
            <person name="Niu S.C."/>
            <person name="Liu Z.J."/>
        </authorList>
    </citation>
    <scope>NUCLEOTIDE SEQUENCE [LARGE SCALE GENOMIC DNA]</scope>
    <source>
        <strain evidence="2">Lindl</strain>
    </source>
</reference>
<dbReference type="AlphaFoldDB" id="A0AAV7G2Z3"/>
<keyword evidence="3" id="KW-1185">Reference proteome</keyword>
<proteinExistence type="predicted"/>
<dbReference type="EMBL" id="JAGFBR010000018">
    <property type="protein sequence ID" value="KAH0450552.1"/>
    <property type="molecule type" value="Genomic_DNA"/>
</dbReference>
<gene>
    <name evidence="2" type="ORF">IEQ34_021244</name>
</gene>
<name>A0AAV7G2Z3_DENCH</name>
<protein>
    <submittedName>
        <fullName evidence="2">Uncharacterized protein</fullName>
    </submittedName>
</protein>
<accession>A0AAV7G2Z3</accession>
<sequence>MDDSDSNQSQPEGIIRHEGKDDTSLKEEANEILSLILKILMPFIHPENTPRGACIILINTSKFIESSKQKILL</sequence>
<comment type="caution">
    <text evidence="2">The sequence shown here is derived from an EMBL/GenBank/DDBJ whole genome shotgun (WGS) entry which is preliminary data.</text>
</comment>
<dbReference type="Proteomes" id="UP000775213">
    <property type="component" value="Unassembled WGS sequence"/>
</dbReference>
<evidence type="ECO:0000256" key="1">
    <source>
        <dbReference type="SAM" id="MobiDB-lite"/>
    </source>
</evidence>
<evidence type="ECO:0000313" key="2">
    <source>
        <dbReference type="EMBL" id="KAH0450552.1"/>
    </source>
</evidence>